<dbReference type="EMBL" id="LGRX02019836">
    <property type="protein sequence ID" value="KAK3258088.1"/>
    <property type="molecule type" value="Genomic_DNA"/>
</dbReference>
<feature type="region of interest" description="Disordered" evidence="1">
    <location>
        <begin position="112"/>
        <end position="224"/>
    </location>
</feature>
<proteinExistence type="predicted"/>
<sequence length="288" mass="31840">MTPEEKRAKALQTYAHAQGDKERKMQEKIDAKMRKQNNIAMLKLAKKPHSQGRAAEATRLRQATAGLAPGIPPVKLWKMYEQQMSLKGSPAKVPLSKSLDYVRVDEGRTVRQKQCPFPPPNLLVSSTGGSYTPRSARNGCEPVHAPPPRDVSTQYIVDAPDDSASDDSDVPHQEPRQPRARPASSRHQQLLRRVAMGDASDSPTNSAQPRPFSAPAGRAERSPLAESPAAILHETTLLPCHLVSKDMVACMPRPDAADWFNQGIHAGWQKRRHMRKRHTGSGTPEVNR</sequence>
<feature type="compositionally biased region" description="Acidic residues" evidence="1">
    <location>
        <begin position="159"/>
        <end position="168"/>
    </location>
</feature>
<dbReference type="AlphaFoldDB" id="A0AAE0FEU1"/>
<accession>A0AAE0FEU1</accession>
<feature type="compositionally biased region" description="Polar residues" evidence="1">
    <location>
        <begin position="123"/>
        <end position="135"/>
    </location>
</feature>
<keyword evidence="3" id="KW-1185">Reference proteome</keyword>
<organism evidence="2 3">
    <name type="scientific">Cymbomonas tetramitiformis</name>
    <dbReference type="NCBI Taxonomy" id="36881"/>
    <lineage>
        <taxon>Eukaryota</taxon>
        <taxon>Viridiplantae</taxon>
        <taxon>Chlorophyta</taxon>
        <taxon>Pyramimonadophyceae</taxon>
        <taxon>Pyramimonadales</taxon>
        <taxon>Pyramimonadaceae</taxon>
        <taxon>Cymbomonas</taxon>
    </lineage>
</organism>
<dbReference type="Proteomes" id="UP001190700">
    <property type="component" value="Unassembled WGS sequence"/>
</dbReference>
<evidence type="ECO:0000256" key="1">
    <source>
        <dbReference type="SAM" id="MobiDB-lite"/>
    </source>
</evidence>
<gene>
    <name evidence="2" type="ORF">CYMTET_32850</name>
</gene>
<evidence type="ECO:0000313" key="2">
    <source>
        <dbReference type="EMBL" id="KAK3258088.1"/>
    </source>
</evidence>
<protein>
    <submittedName>
        <fullName evidence="2">Uncharacterized protein</fullName>
    </submittedName>
</protein>
<feature type="region of interest" description="Disordered" evidence="1">
    <location>
        <begin position="1"/>
        <end position="23"/>
    </location>
</feature>
<evidence type="ECO:0000313" key="3">
    <source>
        <dbReference type="Proteomes" id="UP001190700"/>
    </source>
</evidence>
<comment type="caution">
    <text evidence="2">The sequence shown here is derived from an EMBL/GenBank/DDBJ whole genome shotgun (WGS) entry which is preliminary data.</text>
</comment>
<name>A0AAE0FEU1_9CHLO</name>
<reference evidence="2 3" key="1">
    <citation type="journal article" date="2015" name="Genome Biol. Evol.">
        <title>Comparative Genomics of a Bacterivorous Green Alga Reveals Evolutionary Causalities and Consequences of Phago-Mixotrophic Mode of Nutrition.</title>
        <authorList>
            <person name="Burns J.A."/>
            <person name="Paasch A."/>
            <person name="Narechania A."/>
            <person name="Kim E."/>
        </authorList>
    </citation>
    <scope>NUCLEOTIDE SEQUENCE [LARGE SCALE GENOMIC DNA]</scope>
    <source>
        <strain evidence="2 3">PLY_AMNH</strain>
    </source>
</reference>